<dbReference type="InterPro" id="IPR015500">
    <property type="entry name" value="Peptidase_S8_subtilisin-rel"/>
</dbReference>
<keyword evidence="2 6" id="KW-0378">Hydrolase</keyword>
<dbReference type="InterPro" id="IPR023827">
    <property type="entry name" value="Peptidase_S8_Asp-AS"/>
</dbReference>
<feature type="active site" description="Charge relay system" evidence="6">
    <location>
        <position position="101"/>
    </location>
</feature>
<dbReference type="PROSITE" id="PS00138">
    <property type="entry name" value="SUBTILASE_SER"/>
    <property type="match status" value="1"/>
</dbReference>
<evidence type="ECO:0000256" key="1">
    <source>
        <dbReference type="ARBA" id="ARBA00022670"/>
    </source>
</evidence>
<dbReference type="Gene3D" id="3.40.50.200">
    <property type="entry name" value="Peptidase S8/S53 domain"/>
    <property type="match status" value="2"/>
</dbReference>
<feature type="chain" id="PRO_5045159639" description="subtilisin" evidence="9">
    <location>
        <begin position="19"/>
        <end position="686"/>
    </location>
</feature>
<dbReference type="InterPro" id="IPR036852">
    <property type="entry name" value="Peptidase_S8/S53_dom_sf"/>
</dbReference>
<dbReference type="EC" id="3.4.21.62" evidence="5"/>
<evidence type="ECO:0000256" key="2">
    <source>
        <dbReference type="ARBA" id="ARBA00022801"/>
    </source>
</evidence>
<accession>A0ABQ6NBR6</accession>
<evidence type="ECO:0000313" key="11">
    <source>
        <dbReference type="EMBL" id="GMI53265.1"/>
    </source>
</evidence>
<dbReference type="PROSITE" id="PS51892">
    <property type="entry name" value="SUBTILASE"/>
    <property type="match status" value="1"/>
</dbReference>
<dbReference type="PROSITE" id="PS51829">
    <property type="entry name" value="P_HOMO_B"/>
    <property type="match status" value="1"/>
</dbReference>
<feature type="signal peptide" evidence="9">
    <location>
        <begin position="1"/>
        <end position="18"/>
    </location>
</feature>
<reference evidence="11 12" key="1">
    <citation type="journal article" date="2023" name="Commun. Biol.">
        <title>Genome analysis of Parmales, the sister group of diatoms, reveals the evolutionary specialization of diatoms from phago-mixotrophs to photoautotrophs.</title>
        <authorList>
            <person name="Ban H."/>
            <person name="Sato S."/>
            <person name="Yoshikawa S."/>
            <person name="Yamada K."/>
            <person name="Nakamura Y."/>
            <person name="Ichinomiya M."/>
            <person name="Sato N."/>
            <person name="Blanc-Mathieu R."/>
            <person name="Endo H."/>
            <person name="Kuwata A."/>
            <person name="Ogata H."/>
        </authorList>
    </citation>
    <scope>NUCLEOTIDE SEQUENCE [LARGE SCALE GENOMIC DNA]</scope>
</reference>
<dbReference type="Pfam" id="PF00082">
    <property type="entry name" value="Peptidase_S8"/>
    <property type="match status" value="2"/>
</dbReference>
<protein>
    <recommendedName>
        <fullName evidence="5">subtilisin</fullName>
        <ecNumber evidence="5">3.4.21.62</ecNumber>
    </recommendedName>
</protein>
<keyword evidence="9" id="KW-0732">Signal</keyword>
<dbReference type="InterPro" id="IPR023828">
    <property type="entry name" value="Peptidase_S8_Ser-AS"/>
</dbReference>
<feature type="compositionally biased region" description="Acidic residues" evidence="8">
    <location>
        <begin position="625"/>
        <end position="658"/>
    </location>
</feature>
<dbReference type="SUPFAM" id="SSF49785">
    <property type="entry name" value="Galactose-binding domain-like"/>
    <property type="match status" value="1"/>
</dbReference>
<dbReference type="PROSITE" id="PS00136">
    <property type="entry name" value="SUBTILASE_ASP"/>
    <property type="match status" value="1"/>
</dbReference>
<dbReference type="InterPro" id="IPR022398">
    <property type="entry name" value="Peptidase_S8_His-AS"/>
</dbReference>
<dbReference type="Proteomes" id="UP001165060">
    <property type="component" value="Unassembled WGS sequence"/>
</dbReference>
<dbReference type="PANTHER" id="PTHR42884:SF14">
    <property type="entry name" value="NEUROENDOCRINE CONVERTASE 1"/>
    <property type="match status" value="1"/>
</dbReference>
<evidence type="ECO:0000256" key="7">
    <source>
        <dbReference type="RuleBase" id="RU003355"/>
    </source>
</evidence>
<organism evidence="11 12">
    <name type="scientific">Tetraparma gracilis</name>
    <dbReference type="NCBI Taxonomy" id="2962635"/>
    <lineage>
        <taxon>Eukaryota</taxon>
        <taxon>Sar</taxon>
        <taxon>Stramenopiles</taxon>
        <taxon>Ochrophyta</taxon>
        <taxon>Bolidophyceae</taxon>
        <taxon>Parmales</taxon>
        <taxon>Triparmaceae</taxon>
        <taxon>Tetraparma</taxon>
    </lineage>
</organism>
<evidence type="ECO:0000256" key="6">
    <source>
        <dbReference type="PROSITE-ProRule" id="PRU01240"/>
    </source>
</evidence>
<name>A0ABQ6NBR6_9STRA</name>
<evidence type="ECO:0000259" key="10">
    <source>
        <dbReference type="PROSITE" id="PS51829"/>
    </source>
</evidence>
<dbReference type="EMBL" id="BRYB01006250">
    <property type="protein sequence ID" value="GMI53265.1"/>
    <property type="molecule type" value="Genomic_DNA"/>
</dbReference>
<feature type="active site" description="Charge relay system" evidence="6">
    <location>
        <position position="62"/>
    </location>
</feature>
<dbReference type="PANTHER" id="PTHR42884">
    <property type="entry name" value="PROPROTEIN CONVERTASE SUBTILISIN/KEXIN-RELATED"/>
    <property type="match status" value="1"/>
</dbReference>
<comment type="catalytic activity">
    <reaction evidence="4">
        <text>Hydrolysis of proteins with broad specificity for peptide bonds, and a preference for a large uncharged residue in P1. Hydrolyzes peptide amides.</text>
        <dbReference type="EC" id="3.4.21.62"/>
    </reaction>
</comment>
<keyword evidence="1 6" id="KW-0645">Protease</keyword>
<dbReference type="PRINTS" id="PR00723">
    <property type="entry name" value="SUBTILISIN"/>
</dbReference>
<dbReference type="InterPro" id="IPR008979">
    <property type="entry name" value="Galactose-bd-like_sf"/>
</dbReference>
<dbReference type="PROSITE" id="PS00137">
    <property type="entry name" value="SUBTILASE_HIS"/>
    <property type="match status" value="1"/>
</dbReference>
<feature type="region of interest" description="Disordered" evidence="8">
    <location>
        <begin position="619"/>
        <end position="664"/>
    </location>
</feature>
<evidence type="ECO:0000313" key="12">
    <source>
        <dbReference type="Proteomes" id="UP001165060"/>
    </source>
</evidence>
<dbReference type="InterPro" id="IPR002884">
    <property type="entry name" value="P_dom"/>
</dbReference>
<evidence type="ECO:0000256" key="3">
    <source>
        <dbReference type="ARBA" id="ARBA00022825"/>
    </source>
</evidence>
<evidence type="ECO:0000256" key="9">
    <source>
        <dbReference type="SAM" id="SignalP"/>
    </source>
</evidence>
<dbReference type="InterPro" id="IPR000209">
    <property type="entry name" value="Peptidase_S8/S53_dom"/>
</dbReference>
<comment type="caution">
    <text evidence="11">The sequence shown here is derived from an EMBL/GenBank/DDBJ whole genome shotgun (WGS) entry which is preliminary data.</text>
</comment>
<sequence length="686" mass="72995">MYYSSALIALSFVVPALSAPDFISDPGYDDGQQWYLGAEGANVVAAWERGYTGNGVVIYLMDDGLDYNHDDFEGKFSQAASWSDPMPSTCKSVGDTSADTHGMVCAGIAAAASNDKCGVGVAYEATVAAANIYRDGSYASLQMQYGSCNATGNGHHISSNSWGIDACRDQIQYDYAYGGEYDYDGDERRLATGTCPFLPAEVNSQTPCADSQCSAGSWDAPVEACENAIYYYCSDSDAHASVGFIDPACADWQEYWVSCTYNSLSNEDVAALRNSVTYGREGKGTIFVFAAGNEFATYENMNGEGYVHSRYVISVGAIAGDNKHSLYSSAGACLLISAPGGDTDQDVNMYETLPVAEGECRIGGQSSVGTSYATPVVSGVVALMLEANDELGWRDVQDILVRSANADILDNVDETMEETPVSTNAAGLRHHDTLGFGKVDALAAVIMAEERELAACNVVQQQLLLTSSAAVDIDAGAGTTASIISVEDPLLFSSVQHAVFYVSIEYEKRGELELAIVSPSGVKSIISPIAPEETADYDNWKFMSVKYWGELPGDVGGDWRLEVRKEAAGSAGTITEWKLNLFGDDATGERKVGWGDAGCLADDTSMWDDATFGGECYTETREEEGWVEPDSPPDDYGEEDDEDEDDEDEDGDGEDVDGAAERASPPLHVAAVAAAAAAALANLVMA</sequence>
<evidence type="ECO:0000256" key="4">
    <source>
        <dbReference type="ARBA" id="ARBA00023529"/>
    </source>
</evidence>
<keyword evidence="3 6" id="KW-0720">Serine protease</keyword>
<comment type="similarity">
    <text evidence="6 7">Belongs to the peptidase S8 family.</text>
</comment>
<dbReference type="SUPFAM" id="SSF52743">
    <property type="entry name" value="Subtilisin-like"/>
    <property type="match status" value="1"/>
</dbReference>
<feature type="domain" description="P/Homo B" evidence="10">
    <location>
        <begin position="457"/>
        <end position="587"/>
    </location>
</feature>
<proteinExistence type="inferred from homology"/>
<evidence type="ECO:0000256" key="5">
    <source>
        <dbReference type="ARBA" id="ARBA00023619"/>
    </source>
</evidence>
<keyword evidence="12" id="KW-1185">Reference proteome</keyword>
<gene>
    <name evidence="11" type="ORF">TeGR_g9029</name>
</gene>
<dbReference type="Gene3D" id="2.60.120.260">
    <property type="entry name" value="Galactose-binding domain-like"/>
    <property type="match status" value="1"/>
</dbReference>
<dbReference type="Pfam" id="PF01483">
    <property type="entry name" value="P_proprotein"/>
    <property type="match status" value="1"/>
</dbReference>
<feature type="active site" description="Charge relay system" evidence="6">
    <location>
        <position position="371"/>
    </location>
</feature>
<evidence type="ECO:0000256" key="8">
    <source>
        <dbReference type="SAM" id="MobiDB-lite"/>
    </source>
</evidence>